<evidence type="ECO:0000313" key="2">
    <source>
        <dbReference type="Proteomes" id="UP001145145"/>
    </source>
</evidence>
<dbReference type="RefSeq" id="WP_281873836.1">
    <property type="nucleotide sequence ID" value="NZ_BSBO01000039.1"/>
</dbReference>
<organism evidence="1 2">
    <name type="scientific">Sellimonas catena</name>
    <dbReference type="NCBI Taxonomy" id="2994035"/>
    <lineage>
        <taxon>Bacteria</taxon>
        <taxon>Bacillati</taxon>
        <taxon>Bacillota</taxon>
        <taxon>Clostridia</taxon>
        <taxon>Lachnospirales</taxon>
        <taxon>Lachnospiraceae</taxon>
        <taxon>Sellimonas</taxon>
    </lineage>
</organism>
<dbReference type="AlphaFoldDB" id="A0A9W6C669"/>
<gene>
    <name evidence="1" type="ORF">Selli1_30450</name>
</gene>
<name>A0A9W6C669_9FIRM</name>
<keyword evidence="2" id="KW-1185">Reference proteome</keyword>
<comment type="caution">
    <text evidence="1">The sequence shown here is derived from an EMBL/GenBank/DDBJ whole genome shotgun (WGS) entry which is preliminary data.</text>
</comment>
<sequence>MENDKMYISIHDIELIGDILDELANLGYHCSSGKMIVDIIEHHHLCLYNINYPGGSYEVFKKLVSDGYFSERAIQIASDVYDHRMIEDAEKNNLTYDPQTMYATFPPEFDGYKE</sequence>
<proteinExistence type="predicted"/>
<accession>A0A9W6C669</accession>
<dbReference type="EMBL" id="BSBO01000039">
    <property type="protein sequence ID" value="GLG05871.1"/>
    <property type="molecule type" value="Genomic_DNA"/>
</dbReference>
<protein>
    <submittedName>
        <fullName evidence="1">Uncharacterized protein</fullName>
    </submittedName>
</protein>
<evidence type="ECO:0000313" key="1">
    <source>
        <dbReference type="EMBL" id="GLG05871.1"/>
    </source>
</evidence>
<reference evidence="1 2" key="1">
    <citation type="journal article" date="2023" name="Int. J. Syst. Evol. Microbiol.">
        <title>Sellimonas catena sp. nov., isolated from human faeces.</title>
        <authorList>
            <person name="Hisatomi A."/>
            <person name="Ohkuma M."/>
            <person name="Sakamoto M."/>
        </authorList>
    </citation>
    <scope>NUCLEOTIDE SEQUENCE [LARGE SCALE GENOMIC DNA]</scope>
    <source>
        <strain evidence="1 2">12EGH17</strain>
    </source>
</reference>
<dbReference type="Proteomes" id="UP001145145">
    <property type="component" value="Unassembled WGS sequence"/>
</dbReference>